<dbReference type="EMBL" id="BJNY01000009">
    <property type="protein sequence ID" value="GED06321.1"/>
    <property type="molecule type" value="Genomic_DNA"/>
</dbReference>
<organism evidence="2 3">
    <name type="scientific">Glutamicibacter uratoxydans</name>
    <name type="common">Arthrobacter uratoxydans</name>
    <dbReference type="NCBI Taxonomy" id="43667"/>
    <lineage>
        <taxon>Bacteria</taxon>
        <taxon>Bacillati</taxon>
        <taxon>Actinomycetota</taxon>
        <taxon>Actinomycetes</taxon>
        <taxon>Micrococcales</taxon>
        <taxon>Micrococcaceae</taxon>
        <taxon>Glutamicibacter</taxon>
    </lineage>
</organism>
<evidence type="ECO:0000256" key="1">
    <source>
        <dbReference type="SAM" id="SignalP"/>
    </source>
</evidence>
<dbReference type="AlphaFoldDB" id="A0A4Y4DV82"/>
<keyword evidence="3" id="KW-1185">Reference proteome</keyword>
<gene>
    <name evidence="2" type="ORF">AUR04nite_18530</name>
</gene>
<protein>
    <submittedName>
        <fullName evidence="2">Uncharacterized protein</fullName>
    </submittedName>
</protein>
<feature type="chain" id="PRO_5039465714" evidence="1">
    <location>
        <begin position="22"/>
        <end position="66"/>
    </location>
</feature>
<comment type="caution">
    <text evidence="2">The sequence shown here is derived from an EMBL/GenBank/DDBJ whole genome shotgun (WGS) entry which is preliminary data.</text>
</comment>
<name>A0A4Y4DV82_GLUUR</name>
<accession>A0A4Y4DV82</accession>
<sequence>MKALKMLAVAALVIAPVTAVAAPASAATPAAAGSSLSEQGVNVVSPAGWGVDMANWFCKNYGIACG</sequence>
<evidence type="ECO:0000313" key="2">
    <source>
        <dbReference type="EMBL" id="GED06321.1"/>
    </source>
</evidence>
<reference evidence="2 3" key="1">
    <citation type="submission" date="2019-06" db="EMBL/GenBank/DDBJ databases">
        <title>Whole genome shotgun sequence of Glutamicibacter uratoxydans NBRC 15515.</title>
        <authorList>
            <person name="Hosoyama A."/>
            <person name="Uohara A."/>
            <person name="Ohji S."/>
            <person name="Ichikawa N."/>
        </authorList>
    </citation>
    <scope>NUCLEOTIDE SEQUENCE [LARGE SCALE GENOMIC DNA]</scope>
    <source>
        <strain evidence="2 3">NBRC 15515</strain>
    </source>
</reference>
<keyword evidence="1" id="KW-0732">Signal</keyword>
<dbReference type="Proteomes" id="UP000316612">
    <property type="component" value="Unassembled WGS sequence"/>
</dbReference>
<proteinExistence type="predicted"/>
<evidence type="ECO:0000313" key="3">
    <source>
        <dbReference type="Proteomes" id="UP000316612"/>
    </source>
</evidence>
<feature type="signal peptide" evidence="1">
    <location>
        <begin position="1"/>
        <end position="21"/>
    </location>
</feature>